<protein>
    <submittedName>
        <fullName evidence="2">Uncharacterized protein</fullName>
    </submittedName>
</protein>
<organism evidence="2 3">
    <name type="scientific">Klebsormidium nitens</name>
    <name type="common">Green alga</name>
    <name type="synonym">Ulothrix nitens</name>
    <dbReference type="NCBI Taxonomy" id="105231"/>
    <lineage>
        <taxon>Eukaryota</taxon>
        <taxon>Viridiplantae</taxon>
        <taxon>Streptophyta</taxon>
        <taxon>Klebsormidiophyceae</taxon>
        <taxon>Klebsormidiales</taxon>
        <taxon>Klebsormidiaceae</taxon>
        <taxon>Klebsormidium</taxon>
    </lineage>
</organism>
<sequence length="285" mass="30898">MTGIKGSFSTFKMLEPGTRAIKFENKGFLEVAGVGTVELRCETPTGECLDHLRSGVVLAVAKNLFPVKKATAIRAEVVFRSEVCEMCMDGEVMLWAEKNAENASIVFARLELQSGKKVKAVQTDSGGEYINEGMTTLLGKKRDGATNHGGALSQTKRIGGSVEPDAGGESTGFATGRRVGARLEGESDVDGQPHPEPGTLERTRQDPVEKVLRKKAERATRMGEADTRSEDSDEGDGGQEKTAQRYPARERRAPVEWYRANLAAKTGSIPRGCGSIRSRKRIKKP</sequence>
<evidence type="ECO:0000313" key="3">
    <source>
        <dbReference type="Proteomes" id="UP000054558"/>
    </source>
</evidence>
<evidence type="ECO:0000313" key="2">
    <source>
        <dbReference type="EMBL" id="GAQ80161.1"/>
    </source>
</evidence>
<accession>A0A1Y1HT31</accession>
<feature type="compositionally biased region" description="Basic and acidic residues" evidence="1">
    <location>
        <begin position="238"/>
        <end position="254"/>
    </location>
</feature>
<dbReference type="AlphaFoldDB" id="A0A1Y1HT31"/>
<reference evidence="2 3" key="1">
    <citation type="journal article" date="2014" name="Nat. Commun.">
        <title>Klebsormidium flaccidum genome reveals primary factors for plant terrestrial adaptation.</title>
        <authorList>
            <person name="Hori K."/>
            <person name="Maruyama F."/>
            <person name="Fujisawa T."/>
            <person name="Togashi T."/>
            <person name="Yamamoto N."/>
            <person name="Seo M."/>
            <person name="Sato S."/>
            <person name="Yamada T."/>
            <person name="Mori H."/>
            <person name="Tajima N."/>
            <person name="Moriyama T."/>
            <person name="Ikeuchi M."/>
            <person name="Watanabe M."/>
            <person name="Wada H."/>
            <person name="Kobayashi K."/>
            <person name="Saito M."/>
            <person name="Masuda T."/>
            <person name="Sasaki-Sekimoto Y."/>
            <person name="Mashiguchi K."/>
            <person name="Awai K."/>
            <person name="Shimojima M."/>
            <person name="Masuda S."/>
            <person name="Iwai M."/>
            <person name="Nobusawa T."/>
            <person name="Narise T."/>
            <person name="Kondo S."/>
            <person name="Saito H."/>
            <person name="Sato R."/>
            <person name="Murakawa M."/>
            <person name="Ihara Y."/>
            <person name="Oshima-Yamada Y."/>
            <person name="Ohtaka K."/>
            <person name="Satoh M."/>
            <person name="Sonobe K."/>
            <person name="Ishii M."/>
            <person name="Ohtani R."/>
            <person name="Kanamori-Sato M."/>
            <person name="Honoki R."/>
            <person name="Miyazaki D."/>
            <person name="Mochizuki H."/>
            <person name="Umetsu J."/>
            <person name="Higashi K."/>
            <person name="Shibata D."/>
            <person name="Kamiya Y."/>
            <person name="Sato N."/>
            <person name="Nakamura Y."/>
            <person name="Tabata S."/>
            <person name="Ida S."/>
            <person name="Kurokawa K."/>
            <person name="Ohta H."/>
        </authorList>
    </citation>
    <scope>NUCLEOTIDE SEQUENCE [LARGE SCALE GENOMIC DNA]</scope>
    <source>
        <strain evidence="2 3">NIES-2285</strain>
    </source>
</reference>
<name>A0A1Y1HT31_KLENI</name>
<dbReference type="EMBL" id="DF236997">
    <property type="protein sequence ID" value="GAQ80161.1"/>
    <property type="molecule type" value="Genomic_DNA"/>
</dbReference>
<proteinExistence type="predicted"/>
<feature type="compositionally biased region" description="Basic and acidic residues" evidence="1">
    <location>
        <begin position="199"/>
        <end position="211"/>
    </location>
</feature>
<keyword evidence="3" id="KW-1185">Reference proteome</keyword>
<dbReference type="Proteomes" id="UP000054558">
    <property type="component" value="Unassembled WGS sequence"/>
</dbReference>
<feature type="compositionally biased region" description="Basic and acidic residues" evidence="1">
    <location>
        <begin position="217"/>
        <end position="230"/>
    </location>
</feature>
<feature type="region of interest" description="Disordered" evidence="1">
    <location>
        <begin position="140"/>
        <end position="285"/>
    </location>
</feature>
<evidence type="ECO:0000256" key="1">
    <source>
        <dbReference type="SAM" id="MobiDB-lite"/>
    </source>
</evidence>
<gene>
    <name evidence="2" type="ORF">KFL_000480025</name>
</gene>
<dbReference type="OrthoDB" id="2015125at2759"/>